<dbReference type="InterPro" id="IPR044611">
    <property type="entry name" value="E3A/B/C-like"/>
</dbReference>
<dbReference type="SMART" id="SM00119">
    <property type="entry name" value="HECTc"/>
    <property type="match status" value="1"/>
</dbReference>
<dbReference type="CDD" id="cd00078">
    <property type="entry name" value="HECTc"/>
    <property type="match status" value="1"/>
</dbReference>
<dbReference type="Gene3D" id="3.90.1750.10">
    <property type="entry name" value="Hect, E3 ligase catalytic domains"/>
    <property type="match status" value="1"/>
</dbReference>
<feature type="domain" description="HECT" evidence="15">
    <location>
        <begin position="733"/>
        <end position="1073"/>
    </location>
</feature>
<dbReference type="PROSITE" id="PS50096">
    <property type="entry name" value="IQ"/>
    <property type="match status" value="1"/>
</dbReference>
<evidence type="ECO:0000256" key="13">
    <source>
        <dbReference type="PROSITE-ProRule" id="PRU00104"/>
    </source>
</evidence>
<evidence type="ECO:0000256" key="6">
    <source>
        <dbReference type="ARBA" id="ARBA00022786"/>
    </source>
</evidence>
<keyword evidence="6 13" id="KW-0833">Ubl conjugation pathway</keyword>
<feature type="compositionally biased region" description="Basic and acidic residues" evidence="14">
    <location>
        <begin position="20"/>
        <end position="44"/>
    </location>
</feature>
<dbReference type="FunFam" id="3.90.1750.10:FF:000014">
    <property type="entry name" value="Putative Ubiquitin-protein ligase E3C"/>
    <property type="match status" value="1"/>
</dbReference>
<feature type="region of interest" description="Disordered" evidence="14">
    <location>
        <begin position="13"/>
        <end position="45"/>
    </location>
</feature>
<dbReference type="CDD" id="cd23767">
    <property type="entry name" value="IQCD"/>
    <property type="match status" value="1"/>
</dbReference>
<sequence>MYSFEGDFRRKPIQSLRGASKKEHTDSLLSRTKAERDRREENRQRNISSVKIQSAFRGHVVRKRQREIIRNEYDQLMKKPLADPQSIFDAMRKLCYFYRLDFEKDQERLIQLCQVIIKQKDLIKSLVTQGNQSSVFLLKHLLLLCLKNLQNASDTRSWGPPMRMLEIFTSVDTYKDKRKFLGNIWMFLIKKEYFGSMRHLLEAKVPQSLEKSPNPPTPQAESIFNMIISPIQFAVMSKDKEFSDLVLRSACHYLFCPAYSEQVEQFLIPAMVYSKFPFPFVELIQSLIQQTSPTPNSSNTPTKKSLIVTPSPWLLGSIIAFADKNIESLRVSDAVDFLSVLKTLLPHLPAGALESSNDSDSDNSDEEDSVVMTSKELHDVAEDCVKFLNSQKFVRCVVECLNHKMDAQLLSSVCLICHSLMLQQHISIHRLRLLYSLAFNTKFMKILWGTCTHVSNTTVTGSQITLLQTLSRGLEMSDDDMQRIVPLLSVFCSMFSHSLYTLHDADFYGDMKSSKDSSMPFSLTELVPMVLMLRDTCLGIIELAHPETQRSLTEDYREALRRTAMRDHRDWSYNNKETPHKHTKTWAYLFKVIATLVRQLYTRDSRRRFCPPNSWLSDRVQIHADKPSQMYRARGSVFCRRPFGTMRHLTKVQIDDDGPPLSNTDVKNLVILTELPFVVSFEERVKILQKLIQNDKDENQGDAHNFLSGPSINVSIRRNYIYEDAYDKMSPENEPNLKLKMRVQLMNAAGLDEAGIDGGGIFREFLSELLKTGFDPNRGLFLMTTDRLLYPNPQSVSLMDTFTKHYYFLGRMLGKAIYENMLVEIPFASFFLSKILSRHGGDLDIHHLASLDPEMYRNLLSLKTLNGREVEDLGLNFTTVDDNFGIRKEVDLKPNGRNITVTEANKIEYIHLMADYKINKQIRTHCTAFRQGMADLINLEWLRMFDHHELQTLISGAMIPVNIEDLKQHTHYSGGYTINHPVIQNFWDVVENFTDTQKRQLLKFVTSCSRPPLLGFKDLFPAFCVHFGGNEEDRLPTASTCMNLLKLPEFHDRETLKTKLVYAIESGAGFELS</sequence>
<evidence type="ECO:0000256" key="3">
    <source>
        <dbReference type="ARBA" id="ARBA00012485"/>
    </source>
</evidence>
<evidence type="ECO:0000256" key="5">
    <source>
        <dbReference type="ARBA" id="ARBA00022679"/>
    </source>
</evidence>
<dbReference type="InterPro" id="IPR000569">
    <property type="entry name" value="HECT_dom"/>
</dbReference>
<dbReference type="FunFam" id="3.30.2410.10:FF:000011">
    <property type="entry name" value="Putative Ubiquitin-protein ligase E3C"/>
    <property type="match status" value="1"/>
</dbReference>
<gene>
    <name evidence="17" type="primary">LOC111120987</name>
</gene>
<dbReference type="PANTHER" id="PTHR45700:SF2">
    <property type="entry name" value="UBIQUITIN-PROTEIN LIGASE E3C"/>
    <property type="match status" value="1"/>
</dbReference>
<dbReference type="EC" id="2.3.2.26" evidence="3"/>
<evidence type="ECO:0000256" key="1">
    <source>
        <dbReference type="ARBA" id="ARBA00000885"/>
    </source>
</evidence>
<dbReference type="Proteomes" id="UP000694844">
    <property type="component" value="Chromosome 2"/>
</dbReference>
<keyword evidence="16" id="KW-1185">Reference proteome</keyword>
<dbReference type="GeneID" id="111120987"/>
<evidence type="ECO:0000256" key="10">
    <source>
        <dbReference type="ARBA" id="ARBA00067506"/>
    </source>
</evidence>
<organism evidence="16 17">
    <name type="scientific">Crassostrea virginica</name>
    <name type="common">Eastern oyster</name>
    <dbReference type="NCBI Taxonomy" id="6565"/>
    <lineage>
        <taxon>Eukaryota</taxon>
        <taxon>Metazoa</taxon>
        <taxon>Spiralia</taxon>
        <taxon>Lophotrochozoa</taxon>
        <taxon>Mollusca</taxon>
        <taxon>Bivalvia</taxon>
        <taxon>Autobranchia</taxon>
        <taxon>Pteriomorphia</taxon>
        <taxon>Ostreida</taxon>
        <taxon>Ostreoidea</taxon>
        <taxon>Ostreidae</taxon>
        <taxon>Crassostrea</taxon>
    </lineage>
</organism>
<evidence type="ECO:0000313" key="16">
    <source>
        <dbReference type="Proteomes" id="UP000694844"/>
    </source>
</evidence>
<evidence type="ECO:0000256" key="9">
    <source>
        <dbReference type="ARBA" id="ARBA00063372"/>
    </source>
</evidence>
<evidence type="ECO:0000256" key="12">
    <source>
        <dbReference type="ARBA" id="ARBA00081642"/>
    </source>
</evidence>
<dbReference type="GO" id="GO:0006511">
    <property type="term" value="P:ubiquitin-dependent protein catabolic process"/>
    <property type="evidence" value="ECO:0007669"/>
    <property type="project" value="TreeGrafter"/>
</dbReference>
<dbReference type="PROSITE" id="PS50237">
    <property type="entry name" value="HECT"/>
    <property type="match status" value="1"/>
</dbReference>
<evidence type="ECO:0000313" key="17">
    <source>
        <dbReference type="RefSeq" id="XP_022317775.1"/>
    </source>
</evidence>
<dbReference type="Gene3D" id="3.30.2410.10">
    <property type="entry name" value="Hect, E3 ligase catalytic domain"/>
    <property type="match status" value="1"/>
</dbReference>
<protein>
    <recommendedName>
        <fullName evidence="10">Ubiquitin-protein ligase E3C</fullName>
        <ecNumber evidence="3">2.3.2.26</ecNumber>
    </recommendedName>
    <alternativeName>
        <fullName evidence="11">HECT-type ubiquitin transferase E3C</fullName>
    </alternativeName>
    <alternativeName>
        <fullName evidence="12">RTA-associated ubiquitin ligase</fullName>
    </alternativeName>
</protein>
<comment type="subunit">
    <text evidence="9">Interacts with 26S proteasomes. Interacts (via the HECT domain) with UBE2D1 and, less efficiently, with UBE2L3.</text>
</comment>
<evidence type="ECO:0000256" key="7">
    <source>
        <dbReference type="ARBA" id="ARBA00022843"/>
    </source>
</evidence>
<dbReference type="OrthoDB" id="8068875at2759"/>
<dbReference type="PANTHER" id="PTHR45700">
    <property type="entry name" value="UBIQUITIN-PROTEIN LIGASE E3C"/>
    <property type="match status" value="1"/>
</dbReference>
<name>A0A8B8CPQ8_CRAVI</name>
<dbReference type="FunFam" id="3.30.2160.10:FF:000002">
    <property type="entry name" value="Putative Ubiquitin-protein ligase E3C"/>
    <property type="match status" value="1"/>
</dbReference>
<dbReference type="GO" id="GO:0061630">
    <property type="term" value="F:ubiquitin protein ligase activity"/>
    <property type="evidence" value="ECO:0007669"/>
    <property type="project" value="UniProtKB-EC"/>
</dbReference>
<keyword evidence="4" id="KW-1017">Isopeptide bond</keyword>
<dbReference type="SUPFAM" id="SSF56204">
    <property type="entry name" value="Hect, E3 ligase catalytic domain"/>
    <property type="match status" value="1"/>
</dbReference>
<evidence type="ECO:0000256" key="4">
    <source>
        <dbReference type="ARBA" id="ARBA00022499"/>
    </source>
</evidence>
<dbReference type="RefSeq" id="XP_022317775.1">
    <property type="nucleotide sequence ID" value="XM_022462067.1"/>
</dbReference>
<proteinExistence type="inferred from homology"/>
<feature type="active site" description="Glycyl thioester intermediate" evidence="13">
    <location>
        <position position="1041"/>
    </location>
</feature>
<dbReference type="InterPro" id="IPR000048">
    <property type="entry name" value="IQ_motif_EF-hand-BS"/>
</dbReference>
<dbReference type="AlphaFoldDB" id="A0A8B8CPQ8"/>
<comment type="similarity">
    <text evidence="8">Belongs to the UBE3C family.</text>
</comment>
<evidence type="ECO:0000259" key="15">
    <source>
        <dbReference type="PROSITE" id="PS50237"/>
    </source>
</evidence>
<dbReference type="KEGG" id="cvn:111120987"/>
<evidence type="ECO:0000256" key="14">
    <source>
        <dbReference type="SAM" id="MobiDB-lite"/>
    </source>
</evidence>
<keyword evidence="7" id="KW-0832">Ubl conjugation</keyword>
<dbReference type="Gene3D" id="3.30.2160.10">
    <property type="entry name" value="Hect, E3 ligase catalytic domain"/>
    <property type="match status" value="1"/>
</dbReference>
<evidence type="ECO:0000256" key="2">
    <source>
        <dbReference type="ARBA" id="ARBA00004906"/>
    </source>
</evidence>
<accession>A0A8B8CPQ8</accession>
<comment type="pathway">
    <text evidence="2">Protein modification; protein ubiquitination.</text>
</comment>
<evidence type="ECO:0000256" key="8">
    <source>
        <dbReference type="ARBA" id="ARBA00061050"/>
    </source>
</evidence>
<comment type="catalytic activity">
    <reaction evidence="1">
        <text>S-ubiquitinyl-[E2 ubiquitin-conjugating enzyme]-L-cysteine + [acceptor protein]-L-lysine = [E2 ubiquitin-conjugating enzyme]-L-cysteine + N(6)-ubiquitinyl-[acceptor protein]-L-lysine.</text>
        <dbReference type="EC" id="2.3.2.26"/>
    </reaction>
</comment>
<reference evidence="17" key="1">
    <citation type="submission" date="2025-08" db="UniProtKB">
        <authorList>
            <consortium name="RefSeq"/>
        </authorList>
    </citation>
    <scope>IDENTIFICATION</scope>
    <source>
        <tissue evidence="17">Whole sample</tissue>
    </source>
</reference>
<dbReference type="InterPro" id="IPR035983">
    <property type="entry name" value="Hect_E3_ubiquitin_ligase"/>
</dbReference>
<dbReference type="Pfam" id="PF00632">
    <property type="entry name" value="HECT"/>
    <property type="match status" value="1"/>
</dbReference>
<dbReference type="SMART" id="SM00015">
    <property type="entry name" value="IQ"/>
    <property type="match status" value="1"/>
</dbReference>
<evidence type="ECO:0000256" key="11">
    <source>
        <dbReference type="ARBA" id="ARBA00077269"/>
    </source>
</evidence>
<keyword evidence="5" id="KW-0808">Transferase</keyword>
<dbReference type="GO" id="GO:0000209">
    <property type="term" value="P:protein polyubiquitination"/>
    <property type="evidence" value="ECO:0007669"/>
    <property type="project" value="InterPro"/>
</dbReference>